<evidence type="ECO:0000313" key="1">
    <source>
        <dbReference type="EMBL" id="GFZ18639.1"/>
    </source>
</evidence>
<protein>
    <submittedName>
        <fullName evidence="1">Uncharacterized protein</fullName>
    </submittedName>
</protein>
<reference evidence="1 2" key="1">
    <citation type="submission" date="2019-07" db="EMBL/GenBank/DDBJ databases">
        <title>De Novo Assembly of kiwifruit Actinidia rufa.</title>
        <authorList>
            <person name="Sugita-Konishi S."/>
            <person name="Sato K."/>
            <person name="Mori E."/>
            <person name="Abe Y."/>
            <person name="Kisaki G."/>
            <person name="Hamano K."/>
            <person name="Suezawa K."/>
            <person name="Otani M."/>
            <person name="Fukuda T."/>
            <person name="Manabe T."/>
            <person name="Gomi K."/>
            <person name="Tabuchi M."/>
            <person name="Akimitsu K."/>
            <person name="Kataoka I."/>
        </authorList>
    </citation>
    <scope>NUCLEOTIDE SEQUENCE [LARGE SCALE GENOMIC DNA]</scope>
    <source>
        <strain evidence="2">cv. Fuchu</strain>
    </source>
</reference>
<proteinExistence type="predicted"/>
<gene>
    <name evidence="1" type="ORF">Acr_27g0003780</name>
</gene>
<dbReference type="AlphaFoldDB" id="A0A7J0H6G5"/>
<keyword evidence="2" id="KW-1185">Reference proteome</keyword>
<evidence type="ECO:0000313" key="2">
    <source>
        <dbReference type="Proteomes" id="UP000585474"/>
    </source>
</evidence>
<accession>A0A7J0H6G5</accession>
<name>A0A7J0H6G5_9ERIC</name>
<comment type="caution">
    <text evidence="1">The sequence shown here is derived from an EMBL/GenBank/DDBJ whole genome shotgun (WGS) entry which is preliminary data.</text>
</comment>
<organism evidence="1 2">
    <name type="scientific">Actinidia rufa</name>
    <dbReference type="NCBI Taxonomy" id="165716"/>
    <lineage>
        <taxon>Eukaryota</taxon>
        <taxon>Viridiplantae</taxon>
        <taxon>Streptophyta</taxon>
        <taxon>Embryophyta</taxon>
        <taxon>Tracheophyta</taxon>
        <taxon>Spermatophyta</taxon>
        <taxon>Magnoliopsida</taxon>
        <taxon>eudicotyledons</taxon>
        <taxon>Gunneridae</taxon>
        <taxon>Pentapetalae</taxon>
        <taxon>asterids</taxon>
        <taxon>Ericales</taxon>
        <taxon>Actinidiaceae</taxon>
        <taxon>Actinidia</taxon>
    </lineage>
</organism>
<dbReference type="EMBL" id="BJWL01000027">
    <property type="protein sequence ID" value="GFZ18639.1"/>
    <property type="molecule type" value="Genomic_DNA"/>
</dbReference>
<dbReference type="Proteomes" id="UP000585474">
    <property type="component" value="Unassembled WGS sequence"/>
</dbReference>
<sequence length="76" mass="8899">MRGCFLEFRVRSDDRWRIICFPEARGTMDCKDVDNVFKKLVVDSKNTPKIKAKYFLTSGRLQRWPEKSVPGHHSGL</sequence>